<keyword evidence="2" id="KW-1185">Reference proteome</keyword>
<sequence>MWSTGRNRYVEAGYVWELKDAFVKGSLERGAPKNCIAVLCSAKECETRLGLETFNISTFEWIASLWIDDYWLPTLEDCLAAVTANGRTREAVEAAFYTSDGGDGSHHHTTGLLKTMDDAAYRKVCWAMWTAPDLALVDLKHLLHSKRPEIETAVRVLYYVIG</sequence>
<dbReference type="Proteomes" id="UP000639643">
    <property type="component" value="Unassembled WGS sequence"/>
</dbReference>
<dbReference type="AlphaFoldDB" id="A0A8H6MN89"/>
<accession>A0A8H6MN89</accession>
<gene>
    <name evidence="1" type="ORF">CMUS01_15193</name>
</gene>
<dbReference type="EMBL" id="WIGM01001224">
    <property type="protein sequence ID" value="KAF6803057.1"/>
    <property type="molecule type" value="Genomic_DNA"/>
</dbReference>
<protein>
    <submittedName>
        <fullName evidence="1">Uncharacterized protein</fullName>
    </submittedName>
</protein>
<evidence type="ECO:0000313" key="2">
    <source>
        <dbReference type="Proteomes" id="UP000639643"/>
    </source>
</evidence>
<dbReference type="OrthoDB" id="4828201at2759"/>
<name>A0A8H6MN89_9PEZI</name>
<proteinExistence type="predicted"/>
<organism evidence="1 2">
    <name type="scientific">Colletotrichum musicola</name>
    <dbReference type="NCBI Taxonomy" id="2175873"/>
    <lineage>
        <taxon>Eukaryota</taxon>
        <taxon>Fungi</taxon>
        <taxon>Dikarya</taxon>
        <taxon>Ascomycota</taxon>
        <taxon>Pezizomycotina</taxon>
        <taxon>Sordariomycetes</taxon>
        <taxon>Hypocreomycetidae</taxon>
        <taxon>Glomerellales</taxon>
        <taxon>Glomerellaceae</taxon>
        <taxon>Colletotrichum</taxon>
        <taxon>Colletotrichum orchidearum species complex</taxon>
    </lineage>
</organism>
<comment type="caution">
    <text evidence="1">The sequence shown here is derived from an EMBL/GenBank/DDBJ whole genome shotgun (WGS) entry which is preliminary data.</text>
</comment>
<evidence type="ECO:0000313" key="1">
    <source>
        <dbReference type="EMBL" id="KAF6803057.1"/>
    </source>
</evidence>
<reference evidence="1" key="1">
    <citation type="journal article" date="2020" name="Phytopathology">
        <title>Genome Sequence Resources of Colletotrichum truncatum, C. plurivorum, C. musicola, and C. sojae: Four Species Pathogenic to Soybean (Glycine max).</title>
        <authorList>
            <person name="Rogerio F."/>
            <person name="Boufleur T.R."/>
            <person name="Ciampi-Guillardi M."/>
            <person name="Sukno S.A."/>
            <person name="Thon M.R."/>
            <person name="Massola Junior N.S."/>
            <person name="Baroncelli R."/>
        </authorList>
    </citation>
    <scope>NUCLEOTIDE SEQUENCE</scope>
    <source>
        <strain evidence="1">LFN0074</strain>
    </source>
</reference>